<proteinExistence type="predicted"/>
<sequence length="255" mass="30551">MKNNFIYLIIYITLIILIILFSFYIIEILSFISRLPLINTVFGDFRDYVFGMKQPAMIIPNITYRAINFYPLHIGYYLWLAIVTMCLVIILILWIIGVTINKIVFFIPNPFEQIQPWKELNEMGFFKWFFEKTFLDKNKDVQKFVLNIFKSVLTPEQYEEAQQRCTESFDNKETFVDKKKQHHIDYDFSNDFSEDKKSDIFYTSSFKSIKHREEADKYRTMKIALPTEQISYDDFLQTNFDLESTIKTNMGYVNI</sequence>
<keyword evidence="1" id="KW-1133">Transmembrane helix</keyword>
<feature type="transmembrane region" description="Helical" evidence="1">
    <location>
        <begin position="74"/>
        <end position="96"/>
    </location>
</feature>
<keyword evidence="1" id="KW-0472">Membrane</keyword>
<keyword evidence="1" id="KW-0812">Transmembrane</keyword>
<reference evidence="2" key="1">
    <citation type="journal article" date="2020" name="Nature">
        <title>Giant virus diversity and host interactions through global metagenomics.</title>
        <authorList>
            <person name="Schulz F."/>
            <person name="Roux S."/>
            <person name="Paez-Espino D."/>
            <person name="Jungbluth S."/>
            <person name="Walsh D.A."/>
            <person name="Denef V.J."/>
            <person name="McMahon K.D."/>
            <person name="Konstantinidis K.T."/>
            <person name="Eloe-Fadrosh E.A."/>
            <person name="Kyrpides N.C."/>
            <person name="Woyke T."/>
        </authorList>
    </citation>
    <scope>NUCLEOTIDE SEQUENCE</scope>
    <source>
        <strain evidence="2">GVMAG-S-1017244-22</strain>
    </source>
</reference>
<evidence type="ECO:0000256" key="1">
    <source>
        <dbReference type="SAM" id="Phobius"/>
    </source>
</evidence>
<evidence type="ECO:0000313" key="2">
    <source>
        <dbReference type="EMBL" id="QHU35012.1"/>
    </source>
</evidence>
<feature type="transmembrane region" description="Helical" evidence="1">
    <location>
        <begin position="6"/>
        <end position="26"/>
    </location>
</feature>
<dbReference type="AlphaFoldDB" id="A0A6C0M0H0"/>
<protein>
    <submittedName>
        <fullName evidence="2">Uncharacterized protein</fullName>
    </submittedName>
</protein>
<dbReference type="EMBL" id="MN740582">
    <property type="protein sequence ID" value="QHU35012.1"/>
    <property type="molecule type" value="Genomic_DNA"/>
</dbReference>
<accession>A0A6C0M0H0</accession>
<name>A0A6C0M0H0_9ZZZZ</name>
<organism evidence="2">
    <name type="scientific">viral metagenome</name>
    <dbReference type="NCBI Taxonomy" id="1070528"/>
    <lineage>
        <taxon>unclassified sequences</taxon>
        <taxon>metagenomes</taxon>
        <taxon>organismal metagenomes</taxon>
    </lineage>
</organism>